<evidence type="ECO:0000313" key="6">
    <source>
        <dbReference type="EMBL" id="GCB91729.1"/>
    </source>
</evidence>
<evidence type="ECO:0000259" key="4">
    <source>
        <dbReference type="Pfam" id="PF00891"/>
    </source>
</evidence>
<comment type="caution">
    <text evidence="6">The sequence shown here is derived from an EMBL/GenBank/DDBJ whole genome shotgun (WGS) entry which is preliminary data.</text>
</comment>
<dbReference type="InterPro" id="IPR036390">
    <property type="entry name" value="WH_DNA-bd_sf"/>
</dbReference>
<dbReference type="Gene3D" id="3.40.50.150">
    <property type="entry name" value="Vaccinia Virus protein VP39"/>
    <property type="match status" value="1"/>
</dbReference>
<dbReference type="SUPFAM" id="SSF53335">
    <property type="entry name" value="S-adenosyl-L-methionine-dependent methyltransferases"/>
    <property type="match status" value="1"/>
</dbReference>
<proteinExistence type="predicted"/>
<evidence type="ECO:0000256" key="3">
    <source>
        <dbReference type="ARBA" id="ARBA00022691"/>
    </source>
</evidence>
<dbReference type="EMBL" id="BHXC01000006">
    <property type="protein sequence ID" value="GCB91729.1"/>
    <property type="molecule type" value="Genomic_DNA"/>
</dbReference>
<dbReference type="PANTHER" id="PTHR43712:SF2">
    <property type="entry name" value="O-METHYLTRANSFERASE CICE"/>
    <property type="match status" value="1"/>
</dbReference>
<dbReference type="InterPro" id="IPR012967">
    <property type="entry name" value="COMT_dimerisation"/>
</dbReference>
<dbReference type="InterPro" id="IPR001077">
    <property type="entry name" value="COMT_C"/>
</dbReference>
<keyword evidence="1 6" id="KW-0489">Methyltransferase</keyword>
<keyword evidence="3" id="KW-0949">S-adenosyl-L-methionine</keyword>
<name>A0A059W8T9_STRNR</name>
<accession>A0A059W8T9</accession>
<evidence type="ECO:0000313" key="7">
    <source>
        <dbReference type="Proteomes" id="UP000288351"/>
    </source>
</evidence>
<dbReference type="GO" id="GO:0008171">
    <property type="term" value="F:O-methyltransferase activity"/>
    <property type="evidence" value="ECO:0007669"/>
    <property type="project" value="InterPro"/>
</dbReference>
<evidence type="ECO:0000256" key="1">
    <source>
        <dbReference type="ARBA" id="ARBA00022603"/>
    </source>
</evidence>
<dbReference type="Proteomes" id="UP000288351">
    <property type="component" value="Unassembled WGS sequence"/>
</dbReference>
<dbReference type="AlphaFoldDB" id="A0A059W8T9"/>
<dbReference type="Gene3D" id="1.10.10.10">
    <property type="entry name" value="Winged helix-like DNA-binding domain superfamily/Winged helix DNA-binding domain"/>
    <property type="match status" value="1"/>
</dbReference>
<dbReference type="SUPFAM" id="SSF46785">
    <property type="entry name" value="Winged helix' DNA-binding domain"/>
    <property type="match status" value="1"/>
</dbReference>
<evidence type="ECO:0000256" key="2">
    <source>
        <dbReference type="ARBA" id="ARBA00022679"/>
    </source>
</evidence>
<protein>
    <submittedName>
        <fullName evidence="6">Hydroxyneurosporene-O-methyltransferase</fullName>
    </submittedName>
</protein>
<dbReference type="eggNOG" id="COG1414">
    <property type="taxonomic scope" value="Bacteria"/>
</dbReference>
<feature type="domain" description="O-methyltransferase C-terminal" evidence="4">
    <location>
        <begin position="122"/>
        <end position="324"/>
    </location>
</feature>
<dbReference type="PANTHER" id="PTHR43712">
    <property type="entry name" value="PUTATIVE (AFU_ORTHOLOGUE AFUA_4G14580)-RELATED"/>
    <property type="match status" value="1"/>
</dbReference>
<dbReference type="Pfam" id="PF08100">
    <property type="entry name" value="Dimerisation"/>
    <property type="match status" value="1"/>
</dbReference>
<dbReference type="GO" id="GO:0046983">
    <property type="term" value="F:protein dimerization activity"/>
    <property type="evidence" value="ECO:0007669"/>
    <property type="project" value="InterPro"/>
</dbReference>
<evidence type="ECO:0000259" key="5">
    <source>
        <dbReference type="Pfam" id="PF08100"/>
    </source>
</evidence>
<dbReference type="STRING" id="68570.DC74_3655"/>
<dbReference type="GO" id="GO:0032259">
    <property type="term" value="P:methylation"/>
    <property type="evidence" value="ECO:0007669"/>
    <property type="project" value="UniProtKB-KW"/>
</dbReference>
<organism evidence="6 7">
    <name type="scientific">Streptomyces noursei</name>
    <name type="common">Streptomyces albulus</name>
    <dbReference type="NCBI Taxonomy" id="1971"/>
    <lineage>
        <taxon>Bacteria</taxon>
        <taxon>Bacillati</taxon>
        <taxon>Actinomycetota</taxon>
        <taxon>Actinomycetes</taxon>
        <taxon>Kitasatosporales</taxon>
        <taxon>Streptomycetaceae</taxon>
        <taxon>Streptomyces</taxon>
    </lineage>
</organism>
<dbReference type="PROSITE" id="PS51683">
    <property type="entry name" value="SAM_OMT_II"/>
    <property type="match status" value="1"/>
</dbReference>
<feature type="domain" description="O-methyltransferase dimerisation" evidence="5">
    <location>
        <begin position="20"/>
        <end position="95"/>
    </location>
</feature>
<dbReference type="RefSeq" id="WP_016572953.1">
    <property type="nucleotide sequence ID" value="NZ_BHXC01000006.1"/>
</dbReference>
<reference evidence="6 7" key="1">
    <citation type="journal article" date="2019" name="Microbiol. Resour. Announc.">
        <title>Draft Genome Sequence of the Most Traditional epsilon-Poly-l-Lysine Producer, Streptomyces albulus NBRC14147.</title>
        <authorList>
            <person name="Yamanaka K."/>
            <person name="Hamano Y."/>
        </authorList>
    </citation>
    <scope>NUCLEOTIDE SEQUENCE [LARGE SCALE GENOMIC DNA]</scope>
    <source>
        <strain evidence="6 7">NBRC 14147</strain>
    </source>
</reference>
<dbReference type="InterPro" id="IPR029063">
    <property type="entry name" value="SAM-dependent_MTases_sf"/>
</dbReference>
<keyword evidence="2 6" id="KW-0808">Transferase</keyword>
<dbReference type="Pfam" id="PF00891">
    <property type="entry name" value="Methyltransf_2"/>
    <property type="match status" value="1"/>
</dbReference>
<dbReference type="PIRSF" id="PIRSF005739">
    <property type="entry name" value="O-mtase"/>
    <property type="match status" value="1"/>
</dbReference>
<dbReference type="InterPro" id="IPR036388">
    <property type="entry name" value="WH-like_DNA-bd_sf"/>
</dbReference>
<sequence length="343" mass="36757">MATSPTRPADEPGDLATHLMDQALGHLFSAALRTAAHYRIADRLALGPRTPEQLAAATDTHAPHLRRVLRYLAARGVFREDAAGAYQLTPAARQLRTDVPDSLHPAVMMLTDDLFLRTSAGLPEAVAHGGAAFERLFGTPLFTHLASDAAKRELFDDGMASLAAPADDAVAAAYPFPETGTVVDVGGGRGGLLRAVLRRRPQATGVLFDLAPPLAHHLLDTDDLKGRWRTQEGDFFAAVPEGGDVYVLKHVLHDWPDEPCRRILRTCRAAMAPGRRLLVVDSVLPPGNAPHFGKTMDIAMLAVLDGQERNADEFAALLAASGFRLTRVLPTAGFPSIVEAVAD</sequence>
<gene>
    <name evidence="6" type="ORF">SALB_04468</name>
</gene>
<dbReference type="InterPro" id="IPR016461">
    <property type="entry name" value="COMT-like"/>
</dbReference>